<proteinExistence type="predicted"/>
<dbReference type="AlphaFoldDB" id="A0A382IKF7"/>
<sequence>MLKDLESLNKPEIDISQLGDLEATQSLLIEVGALE</sequence>
<evidence type="ECO:0000313" key="1">
    <source>
        <dbReference type="EMBL" id="SVB99759.1"/>
    </source>
</evidence>
<gene>
    <name evidence="1" type="ORF">METZ01_LOCUS252613</name>
</gene>
<dbReference type="EMBL" id="UINC01067765">
    <property type="protein sequence ID" value="SVB99759.1"/>
    <property type="molecule type" value="Genomic_DNA"/>
</dbReference>
<reference evidence="1" key="1">
    <citation type="submission" date="2018-05" db="EMBL/GenBank/DDBJ databases">
        <authorList>
            <person name="Lanie J.A."/>
            <person name="Ng W.-L."/>
            <person name="Kazmierczak K.M."/>
            <person name="Andrzejewski T.M."/>
            <person name="Davidsen T.M."/>
            <person name="Wayne K.J."/>
            <person name="Tettelin H."/>
            <person name="Glass J.I."/>
            <person name="Rusch D."/>
            <person name="Podicherti R."/>
            <person name="Tsui H.-C.T."/>
            <person name="Winkler M.E."/>
        </authorList>
    </citation>
    <scope>NUCLEOTIDE SEQUENCE</scope>
</reference>
<name>A0A382IKF7_9ZZZZ</name>
<protein>
    <submittedName>
        <fullName evidence="1">Uncharacterized protein</fullName>
    </submittedName>
</protein>
<accession>A0A382IKF7</accession>
<organism evidence="1">
    <name type="scientific">marine metagenome</name>
    <dbReference type="NCBI Taxonomy" id="408172"/>
    <lineage>
        <taxon>unclassified sequences</taxon>
        <taxon>metagenomes</taxon>
        <taxon>ecological metagenomes</taxon>
    </lineage>
</organism>